<evidence type="ECO:0000313" key="10">
    <source>
        <dbReference type="Proteomes" id="UP000335636"/>
    </source>
</evidence>
<evidence type="ECO:0000256" key="3">
    <source>
        <dbReference type="ARBA" id="ARBA00022723"/>
    </source>
</evidence>
<dbReference type="CDD" id="cd16231">
    <property type="entry name" value="EFh_SPARC_like"/>
    <property type="match status" value="1"/>
</dbReference>
<dbReference type="PANTHER" id="PTHR13866:SF6">
    <property type="entry name" value="SPARC"/>
    <property type="match status" value="1"/>
</dbReference>
<reference evidence="9" key="1">
    <citation type="submission" date="2019-04" db="EMBL/GenBank/DDBJ databases">
        <authorList>
            <person name="Alioto T."/>
            <person name="Alioto T."/>
        </authorList>
    </citation>
    <scope>NUCLEOTIDE SEQUENCE [LARGE SCALE GENOMIC DNA]</scope>
</reference>
<evidence type="ECO:0000313" key="9">
    <source>
        <dbReference type="EMBL" id="VTJ92126.1"/>
    </source>
</evidence>
<evidence type="ECO:0000256" key="1">
    <source>
        <dbReference type="ARBA" id="ARBA00004613"/>
    </source>
</evidence>
<keyword evidence="10" id="KW-1185">Reference proteome</keyword>
<dbReference type="InterPro" id="IPR019577">
    <property type="entry name" value="SPARC/Testican_Ca-bd-dom"/>
</dbReference>
<keyword evidence="2" id="KW-0964">Secreted</keyword>
<gene>
    <name evidence="9" type="ORF">MONAX_5E029641</name>
</gene>
<feature type="domain" description="SPARC/Testican calcium-binding" evidence="8">
    <location>
        <begin position="66"/>
        <end position="202"/>
    </location>
</feature>
<name>A0A5E4DD94_MARMO</name>
<dbReference type="FunFam" id="1.10.238.10:FF:000068">
    <property type="entry name" value="SPARC isoform 1"/>
    <property type="match status" value="1"/>
</dbReference>
<dbReference type="AlphaFoldDB" id="A0A5E4DD94"/>
<keyword evidence="3" id="KW-0479">Metal-binding</keyword>
<dbReference type="SUPFAM" id="SSF47473">
    <property type="entry name" value="EF-hand"/>
    <property type="match status" value="1"/>
</dbReference>
<proteinExistence type="predicted"/>
<dbReference type="GO" id="GO:0005518">
    <property type="term" value="F:collagen binding"/>
    <property type="evidence" value="ECO:0007669"/>
    <property type="project" value="TreeGrafter"/>
</dbReference>
<dbReference type="PROSITE" id="PS00018">
    <property type="entry name" value="EF_HAND_1"/>
    <property type="match status" value="1"/>
</dbReference>
<dbReference type="InterPro" id="IPR011992">
    <property type="entry name" value="EF-hand-dom_pair"/>
</dbReference>
<evidence type="ECO:0000256" key="5">
    <source>
        <dbReference type="ARBA" id="ARBA00022837"/>
    </source>
</evidence>
<evidence type="ECO:0000256" key="7">
    <source>
        <dbReference type="ARBA" id="ARBA00023180"/>
    </source>
</evidence>
<evidence type="ECO:0000256" key="2">
    <source>
        <dbReference type="ARBA" id="ARBA00022525"/>
    </source>
</evidence>
<dbReference type="Pfam" id="PF10591">
    <property type="entry name" value="SPARC_Ca_bdg"/>
    <property type="match status" value="1"/>
</dbReference>
<comment type="caution">
    <text evidence="9">The sequence shown here is derived from an EMBL/GenBank/DDBJ whole genome shotgun (WGS) entry which is preliminary data.</text>
</comment>
<dbReference type="PANTHER" id="PTHR13866">
    <property type="entry name" value="SPARC OSTEONECTIN"/>
    <property type="match status" value="1"/>
</dbReference>
<keyword evidence="6" id="KW-1015">Disulfide bond</keyword>
<protein>
    <recommendedName>
        <fullName evidence="8">SPARC/Testican calcium-binding domain-containing protein</fullName>
    </recommendedName>
</protein>
<evidence type="ECO:0000256" key="4">
    <source>
        <dbReference type="ARBA" id="ARBA00022729"/>
    </source>
</evidence>
<dbReference type="EMBL" id="CABDUW010013998">
    <property type="protein sequence ID" value="VTJ92126.1"/>
    <property type="molecule type" value="Genomic_DNA"/>
</dbReference>
<dbReference type="InterPro" id="IPR018247">
    <property type="entry name" value="EF_Hand_1_Ca_BS"/>
</dbReference>
<dbReference type="Gene3D" id="1.10.238.10">
    <property type="entry name" value="EF-hand"/>
    <property type="match status" value="1"/>
</dbReference>
<dbReference type="PROSITE" id="PS00613">
    <property type="entry name" value="OSTEONECTIN_2"/>
    <property type="match status" value="1"/>
</dbReference>
<sequence>QAQPLQASHPRLSPRKVTLTLEVQIKVKEAEGYLRTSPFSEHSPHRVSWEELLRGGEHCPKALDIPPCLDSELTEFPLRMRDWLKNVLVTLYERDEDNNLLTEKQKLRVKKIHENEKRLEAGDHPVELLARDFEKNYNMYIFPVHWQFGQLDQHPFDGYLSHTELAPLRAPLIPMEHCTTRFFETCDLDNDKYIALDEWAGCFGIKEKDIDKDLVI</sequence>
<organism evidence="9 10">
    <name type="scientific">Marmota monax</name>
    <name type="common">Woodchuck</name>
    <dbReference type="NCBI Taxonomy" id="9995"/>
    <lineage>
        <taxon>Eukaryota</taxon>
        <taxon>Metazoa</taxon>
        <taxon>Chordata</taxon>
        <taxon>Craniata</taxon>
        <taxon>Vertebrata</taxon>
        <taxon>Euteleostomi</taxon>
        <taxon>Mammalia</taxon>
        <taxon>Eutheria</taxon>
        <taxon>Euarchontoglires</taxon>
        <taxon>Glires</taxon>
        <taxon>Rodentia</taxon>
        <taxon>Sciuromorpha</taxon>
        <taxon>Sciuridae</taxon>
        <taxon>Xerinae</taxon>
        <taxon>Marmotini</taxon>
        <taxon>Marmota</taxon>
    </lineage>
</organism>
<dbReference type="Proteomes" id="UP000335636">
    <property type="component" value="Unassembled WGS sequence"/>
</dbReference>
<evidence type="ECO:0000259" key="8">
    <source>
        <dbReference type="Pfam" id="PF10591"/>
    </source>
</evidence>
<keyword evidence="4" id="KW-0732">Signal</keyword>
<dbReference type="GO" id="GO:0005509">
    <property type="term" value="F:calcium ion binding"/>
    <property type="evidence" value="ECO:0007669"/>
    <property type="project" value="InterPro"/>
</dbReference>
<dbReference type="GO" id="GO:0050840">
    <property type="term" value="F:extracellular matrix binding"/>
    <property type="evidence" value="ECO:0007669"/>
    <property type="project" value="TreeGrafter"/>
</dbReference>
<comment type="subcellular location">
    <subcellularLocation>
        <location evidence="1">Secreted</location>
    </subcellularLocation>
</comment>
<feature type="non-terminal residue" evidence="9">
    <location>
        <position position="1"/>
    </location>
</feature>
<evidence type="ECO:0000256" key="6">
    <source>
        <dbReference type="ARBA" id="ARBA00023157"/>
    </source>
</evidence>
<keyword evidence="7" id="KW-0325">Glycoprotein</keyword>
<keyword evidence="5" id="KW-0106">Calcium</keyword>
<dbReference type="InterPro" id="IPR001999">
    <property type="entry name" value="Osteonectin_CS"/>
</dbReference>
<dbReference type="GO" id="GO:0005615">
    <property type="term" value="C:extracellular space"/>
    <property type="evidence" value="ECO:0007669"/>
    <property type="project" value="InterPro"/>
</dbReference>
<accession>A0A5E4DD94</accession>